<keyword evidence="2" id="KW-0378">Hydrolase</keyword>
<proteinExistence type="predicted"/>
<dbReference type="Pfam" id="PF19580">
    <property type="entry name" value="Exo_endo_phos_3"/>
    <property type="match status" value="1"/>
</dbReference>
<dbReference type="Gene3D" id="3.60.10.10">
    <property type="entry name" value="Endonuclease/exonuclease/phosphatase"/>
    <property type="match status" value="1"/>
</dbReference>
<dbReference type="InterPro" id="IPR036691">
    <property type="entry name" value="Endo/exonu/phosph_ase_sf"/>
</dbReference>
<name>A0A6I6K1J2_9BACT</name>
<evidence type="ECO:0000313" key="2">
    <source>
        <dbReference type="EMBL" id="QGY45323.1"/>
    </source>
</evidence>
<dbReference type="InterPro" id="IPR005135">
    <property type="entry name" value="Endo/exonuclease/phosphatase"/>
</dbReference>
<protein>
    <submittedName>
        <fullName evidence="2">Endonuclease</fullName>
    </submittedName>
</protein>
<dbReference type="KEGG" id="mcos:GM418_17070"/>
<dbReference type="PANTHER" id="PTHR42834">
    <property type="entry name" value="ENDONUCLEASE/EXONUCLEASE/PHOSPHATASE FAMILY PROTEIN (AFU_ORTHOLOGUE AFUA_3G09210)"/>
    <property type="match status" value="1"/>
</dbReference>
<evidence type="ECO:0000259" key="1">
    <source>
        <dbReference type="Pfam" id="PF19580"/>
    </source>
</evidence>
<dbReference type="RefSeq" id="WP_158868467.1">
    <property type="nucleotide sequence ID" value="NZ_CP046401.1"/>
</dbReference>
<dbReference type="AlphaFoldDB" id="A0A6I6K1J2"/>
<dbReference type="PANTHER" id="PTHR42834:SF1">
    <property type="entry name" value="ENDONUCLEASE_EXONUCLEASE_PHOSPHATASE FAMILY PROTEIN (AFU_ORTHOLOGUE AFUA_3G09210)"/>
    <property type="match status" value="1"/>
</dbReference>
<evidence type="ECO:0000313" key="3">
    <source>
        <dbReference type="Proteomes" id="UP000428260"/>
    </source>
</evidence>
<dbReference type="GO" id="GO:0004519">
    <property type="term" value="F:endonuclease activity"/>
    <property type="evidence" value="ECO:0007669"/>
    <property type="project" value="UniProtKB-KW"/>
</dbReference>
<sequence length="343" mass="39745">MKINFFILLIGLLFFSLSLLSQPQAEDFSVLFYNVENLFDIKNEPGKEDDEFTPTGERYWTNRKLDKKLVNISKVILNSSGFTTPDVIALCEIENREVLERLLYTTPLKKYNYKIIHKESPDHRGIDVALLYQSETLYPLNYTYFPVVRGDEIIKTREVLYFSGIINEIDTVHFFVNHWPSRYEGILESEPLRKLAAQLLKTKVEEVRSKSGNSKIIILGDFNDQPTDASIRETLDAQSLSDNIENSHLYNLSFRWMKDEIKTLKYQSQWSVYDQCIVSGSLVNSKKGYSILPENTKIIKLPFLLEKDEKYGGVKPFRTYNGYSYKGGFSDHLPVLLKLTLLN</sequence>
<gene>
    <name evidence="2" type="ORF">GM418_17070</name>
</gene>
<dbReference type="SUPFAM" id="SSF56219">
    <property type="entry name" value="DNase I-like"/>
    <property type="match status" value="1"/>
</dbReference>
<feature type="domain" description="Endonuclease/exonuclease/phosphatase" evidence="1">
    <location>
        <begin position="29"/>
        <end position="339"/>
    </location>
</feature>
<reference evidence="2 3" key="1">
    <citation type="submission" date="2019-11" db="EMBL/GenBank/DDBJ databases">
        <authorList>
            <person name="Zheng R.K."/>
            <person name="Sun C.M."/>
        </authorList>
    </citation>
    <scope>NUCLEOTIDE SEQUENCE [LARGE SCALE GENOMIC DNA]</scope>
    <source>
        <strain evidence="2 3">WC007</strain>
    </source>
</reference>
<keyword evidence="2" id="KW-0255">Endonuclease</keyword>
<dbReference type="EMBL" id="CP046401">
    <property type="protein sequence ID" value="QGY45323.1"/>
    <property type="molecule type" value="Genomic_DNA"/>
</dbReference>
<dbReference type="Proteomes" id="UP000428260">
    <property type="component" value="Chromosome"/>
</dbReference>
<keyword evidence="3" id="KW-1185">Reference proteome</keyword>
<keyword evidence="2" id="KW-0540">Nuclease</keyword>
<organism evidence="2 3">
    <name type="scientific">Maribellus comscasis</name>
    <dbReference type="NCBI Taxonomy" id="2681766"/>
    <lineage>
        <taxon>Bacteria</taxon>
        <taxon>Pseudomonadati</taxon>
        <taxon>Bacteroidota</taxon>
        <taxon>Bacteroidia</taxon>
        <taxon>Marinilabiliales</taxon>
        <taxon>Prolixibacteraceae</taxon>
        <taxon>Maribellus</taxon>
    </lineage>
</organism>
<accession>A0A6I6K1J2</accession>